<dbReference type="PANTHER" id="PTHR33674:SF8">
    <property type="entry name" value="OS01G0833400 PROTEIN"/>
    <property type="match status" value="1"/>
</dbReference>
<comment type="caution">
    <text evidence="1">The sequence shown here is derived from an EMBL/GenBank/DDBJ whole genome shotgun (WGS) entry which is preliminary data.</text>
</comment>
<evidence type="ECO:0000313" key="1">
    <source>
        <dbReference type="EMBL" id="CAA3009884.1"/>
    </source>
</evidence>
<dbReference type="PANTHER" id="PTHR33674">
    <property type="entry name" value="METHIONINE-S-OXIDE REDUCTASE"/>
    <property type="match status" value="1"/>
</dbReference>
<dbReference type="Gramene" id="OE9A052480T1">
    <property type="protein sequence ID" value="OE9A052480C1"/>
    <property type="gene ID" value="OE9A052480"/>
</dbReference>
<organism evidence="1 2">
    <name type="scientific">Olea europaea subsp. europaea</name>
    <dbReference type="NCBI Taxonomy" id="158383"/>
    <lineage>
        <taxon>Eukaryota</taxon>
        <taxon>Viridiplantae</taxon>
        <taxon>Streptophyta</taxon>
        <taxon>Embryophyta</taxon>
        <taxon>Tracheophyta</taxon>
        <taxon>Spermatophyta</taxon>
        <taxon>Magnoliopsida</taxon>
        <taxon>eudicotyledons</taxon>
        <taxon>Gunneridae</taxon>
        <taxon>Pentapetalae</taxon>
        <taxon>asterids</taxon>
        <taxon>lamiids</taxon>
        <taxon>Lamiales</taxon>
        <taxon>Oleaceae</taxon>
        <taxon>Oleeae</taxon>
        <taxon>Olea</taxon>
    </lineage>
</organism>
<proteinExistence type="predicted"/>
<sequence length="156" mass="17460">MESSNGYLAYKQYPSFASSHGEVTYSCGTCGYDLKLNSSRRNTSTIGSKYSKSIKKGIITFYSIDQNRFNQVEEIGCVPYFISKHSWGLFRRKTKLLCPKCGNHIGNAYDDNTYAYSLIRNGSSSPSGSENSNPRKYDIRIRSLQPSAEFGTPSVL</sequence>
<dbReference type="OrthoDB" id="1907500at2759"/>
<evidence type="ECO:0000313" key="2">
    <source>
        <dbReference type="Proteomes" id="UP000594638"/>
    </source>
</evidence>
<name>A0A8S0TV81_OLEEU</name>
<dbReference type="AlphaFoldDB" id="A0A8S0TV81"/>
<dbReference type="Pfam" id="PF24046">
    <property type="entry name" value="At4g08330"/>
    <property type="match status" value="1"/>
</dbReference>
<protein>
    <submittedName>
        <fullName evidence="1">Uncharacterized protein At4g08330, chloroplastic-like</fullName>
    </submittedName>
</protein>
<accession>A0A8S0TV81</accession>
<dbReference type="EMBL" id="CACTIH010007328">
    <property type="protein sequence ID" value="CAA3009884.1"/>
    <property type="molecule type" value="Genomic_DNA"/>
</dbReference>
<dbReference type="InterPro" id="IPR045282">
    <property type="entry name" value="At4g08330-like"/>
</dbReference>
<keyword evidence="2" id="KW-1185">Reference proteome</keyword>
<gene>
    <name evidence="1" type="ORF">OLEA9_A052480</name>
</gene>
<reference evidence="1 2" key="1">
    <citation type="submission" date="2019-12" db="EMBL/GenBank/DDBJ databases">
        <authorList>
            <person name="Alioto T."/>
            <person name="Alioto T."/>
            <person name="Gomez Garrido J."/>
        </authorList>
    </citation>
    <scope>NUCLEOTIDE SEQUENCE [LARGE SCALE GENOMIC DNA]</scope>
</reference>
<dbReference type="Proteomes" id="UP000594638">
    <property type="component" value="Unassembled WGS sequence"/>
</dbReference>